<gene>
    <name evidence="2" type="ORF">ACFOYY_09665</name>
</gene>
<evidence type="ECO:0000313" key="2">
    <source>
        <dbReference type="EMBL" id="MFC3980388.1"/>
    </source>
</evidence>
<proteinExistence type="predicted"/>
<reference evidence="3" key="1">
    <citation type="journal article" date="2019" name="Int. J. Syst. Evol. Microbiol.">
        <title>The Global Catalogue of Microorganisms (GCM) 10K type strain sequencing project: providing services to taxonomists for standard genome sequencing and annotation.</title>
        <authorList>
            <consortium name="The Broad Institute Genomics Platform"/>
            <consortium name="The Broad Institute Genome Sequencing Center for Infectious Disease"/>
            <person name="Wu L."/>
            <person name="Ma J."/>
        </authorList>
    </citation>
    <scope>NUCLEOTIDE SEQUENCE [LARGE SCALE GENOMIC DNA]</scope>
    <source>
        <strain evidence="3">TBRC 7912</strain>
    </source>
</reference>
<dbReference type="Proteomes" id="UP001595698">
    <property type="component" value="Unassembled WGS sequence"/>
</dbReference>
<name>A0ABV8EYM7_9ACTN</name>
<feature type="chain" id="PRO_5046241495" evidence="1">
    <location>
        <begin position="29"/>
        <end position="86"/>
    </location>
</feature>
<feature type="signal peptide" evidence="1">
    <location>
        <begin position="1"/>
        <end position="28"/>
    </location>
</feature>
<comment type="caution">
    <text evidence="2">The sequence shown here is derived from an EMBL/GenBank/DDBJ whole genome shotgun (WGS) entry which is preliminary data.</text>
</comment>
<organism evidence="2 3">
    <name type="scientific">Streptosporangium jomthongense</name>
    <dbReference type="NCBI Taxonomy" id="1193683"/>
    <lineage>
        <taxon>Bacteria</taxon>
        <taxon>Bacillati</taxon>
        <taxon>Actinomycetota</taxon>
        <taxon>Actinomycetes</taxon>
        <taxon>Streptosporangiales</taxon>
        <taxon>Streptosporangiaceae</taxon>
        <taxon>Streptosporangium</taxon>
    </lineage>
</organism>
<dbReference type="EMBL" id="JBHSBC010000008">
    <property type="protein sequence ID" value="MFC3980388.1"/>
    <property type="molecule type" value="Genomic_DNA"/>
</dbReference>
<sequence>MTTRFRPVALAAAVLGSACLLTAGPAHATVATEGTAVQALGDDVYRDWFTSHARCVTAGQGGIDRGHWGHYTCSEGDVFWHLWTDR</sequence>
<evidence type="ECO:0000313" key="3">
    <source>
        <dbReference type="Proteomes" id="UP001595698"/>
    </source>
</evidence>
<protein>
    <submittedName>
        <fullName evidence="2">Uncharacterized protein</fullName>
    </submittedName>
</protein>
<accession>A0ABV8EYM7</accession>
<keyword evidence="1" id="KW-0732">Signal</keyword>
<keyword evidence="3" id="KW-1185">Reference proteome</keyword>
<dbReference type="RefSeq" id="WP_352012458.1">
    <property type="nucleotide sequence ID" value="NZ_JBHSBC010000008.1"/>
</dbReference>
<dbReference type="PROSITE" id="PS51257">
    <property type="entry name" value="PROKAR_LIPOPROTEIN"/>
    <property type="match status" value="1"/>
</dbReference>
<evidence type="ECO:0000256" key="1">
    <source>
        <dbReference type="SAM" id="SignalP"/>
    </source>
</evidence>